<accession>L2GSI0</accession>
<keyword evidence="3" id="KW-1185">Reference proteome</keyword>
<proteinExistence type="predicted"/>
<sequence length="212" mass="24339">EERVRKAEEERVRKAEEERARMEAVRHAEEERVRKAEDERVRKAEDERARMKADMEFVRNVAKEVSNEIEAKLDGAIKEAIPAKIAELIDEELVKRTADKIGREELSRFTDSELYELVVEEILRGEPNENNELKNAQDEMKKLDEPTNPDLGGAEGGRSSEELEKEQAEKELTKLFEQKESGQDLLNDESIVDVFKKLMHNTIVSSGDESDG</sequence>
<dbReference type="RefSeq" id="XP_008075180.1">
    <property type="nucleotide sequence ID" value="XM_008076989.1"/>
</dbReference>
<dbReference type="VEuPathDB" id="MicrosporidiaDB:VCUG_02167"/>
<dbReference type="Proteomes" id="UP000011081">
    <property type="component" value="Unassembled WGS sequence"/>
</dbReference>
<feature type="region of interest" description="Disordered" evidence="1">
    <location>
        <begin position="125"/>
        <end position="180"/>
    </location>
</feature>
<dbReference type="InParanoid" id="L2GSI0"/>
<evidence type="ECO:0000256" key="1">
    <source>
        <dbReference type="SAM" id="MobiDB-lite"/>
    </source>
</evidence>
<gene>
    <name evidence="2" type="ORF">VCUG_02167</name>
</gene>
<feature type="region of interest" description="Disordered" evidence="1">
    <location>
        <begin position="1"/>
        <end position="32"/>
    </location>
</feature>
<reference evidence="3" key="1">
    <citation type="submission" date="2011-03" db="EMBL/GenBank/DDBJ databases">
        <title>The genome sequence of Vavraia culicis strain floridensis.</title>
        <authorList>
            <consortium name="The Broad Institute Genome Sequencing Platform"/>
            <person name="Cuomo C."/>
            <person name="Becnel J."/>
            <person name="Sanscrainte N."/>
            <person name="Young S.K."/>
            <person name="Zeng Q."/>
            <person name="Gargeya S."/>
            <person name="Fitzgerald M."/>
            <person name="Haas B."/>
            <person name="Abouelleil A."/>
            <person name="Alvarado L."/>
            <person name="Arachchi H.M."/>
            <person name="Berlin A."/>
            <person name="Chapman S.B."/>
            <person name="Gearin G."/>
            <person name="Goldberg J."/>
            <person name="Griggs A."/>
            <person name="Gujja S."/>
            <person name="Hansen M."/>
            <person name="Heiman D."/>
            <person name="Howarth C."/>
            <person name="Larimer J."/>
            <person name="Lui A."/>
            <person name="MacDonald P.J.P."/>
            <person name="McCowen C."/>
            <person name="Montmayeur A."/>
            <person name="Murphy C."/>
            <person name="Neiman D."/>
            <person name="Pearson M."/>
            <person name="Priest M."/>
            <person name="Roberts A."/>
            <person name="Saif S."/>
            <person name="Shea T."/>
            <person name="Sisk P."/>
            <person name="Stolte C."/>
            <person name="Sykes S."/>
            <person name="Wortman J."/>
            <person name="Nusbaum C."/>
            <person name="Birren B."/>
        </authorList>
    </citation>
    <scope>NUCLEOTIDE SEQUENCE [LARGE SCALE GENOMIC DNA]</scope>
    <source>
        <strain evidence="3">floridensis</strain>
    </source>
</reference>
<evidence type="ECO:0000313" key="2">
    <source>
        <dbReference type="EMBL" id="ELA46322.1"/>
    </source>
</evidence>
<evidence type="ECO:0000313" key="3">
    <source>
        <dbReference type="Proteomes" id="UP000011081"/>
    </source>
</evidence>
<organism evidence="2 3">
    <name type="scientific">Vavraia culicis (isolate floridensis)</name>
    <name type="common">Microsporidian parasite</name>
    <dbReference type="NCBI Taxonomy" id="948595"/>
    <lineage>
        <taxon>Eukaryota</taxon>
        <taxon>Fungi</taxon>
        <taxon>Fungi incertae sedis</taxon>
        <taxon>Microsporidia</taxon>
        <taxon>Pleistophoridae</taxon>
        <taxon>Vavraia</taxon>
    </lineage>
</organism>
<protein>
    <submittedName>
        <fullName evidence="2">Uncharacterized protein</fullName>
    </submittedName>
</protein>
<name>L2GSI0_VAVCU</name>
<dbReference type="HOGENOM" id="CLU_1302351_0_0_1"/>
<feature type="compositionally biased region" description="Basic and acidic residues" evidence="1">
    <location>
        <begin position="158"/>
        <end position="180"/>
    </location>
</feature>
<feature type="non-terminal residue" evidence="2">
    <location>
        <position position="1"/>
    </location>
</feature>
<dbReference type="AlphaFoldDB" id="L2GSI0"/>
<dbReference type="EMBL" id="GL877450">
    <property type="protein sequence ID" value="ELA46322.1"/>
    <property type="molecule type" value="Genomic_DNA"/>
</dbReference>
<feature type="compositionally biased region" description="Basic and acidic residues" evidence="1">
    <location>
        <begin position="125"/>
        <end position="145"/>
    </location>
</feature>
<dbReference type="GeneID" id="19880034"/>